<dbReference type="AlphaFoldDB" id="A0A2W0CC08"/>
<dbReference type="Pfam" id="PF07866">
    <property type="entry name" value="DUF1653"/>
    <property type="match status" value="1"/>
</dbReference>
<evidence type="ECO:0000313" key="3">
    <source>
        <dbReference type="Proteomes" id="UP000247459"/>
    </source>
</evidence>
<accession>A0A2W0CC08</accession>
<organism evidence="2 3">
    <name type="scientific">Paenibacillus illinoisensis</name>
    <dbReference type="NCBI Taxonomy" id="59845"/>
    <lineage>
        <taxon>Bacteria</taxon>
        <taxon>Bacillati</taxon>
        <taxon>Bacillota</taxon>
        <taxon>Bacilli</taxon>
        <taxon>Bacillales</taxon>
        <taxon>Paenibacillaceae</taxon>
        <taxon>Paenibacillus</taxon>
    </lineage>
</organism>
<dbReference type="InterPro" id="IPR023387">
    <property type="entry name" value="DUF1653-like_dom"/>
</dbReference>
<dbReference type="EMBL" id="PRLG01000020">
    <property type="protein sequence ID" value="PYY28219.1"/>
    <property type="molecule type" value="Genomic_DNA"/>
</dbReference>
<name>A0A2W0CC08_9BACL</name>
<reference evidence="2 3" key="1">
    <citation type="submission" date="2018-01" db="EMBL/GenBank/DDBJ databases">
        <title>Genome sequence of the PGP bacterium Paenibacillus illinoisensis E3.</title>
        <authorList>
            <person name="Rolli E."/>
            <person name="Marasco R."/>
            <person name="Bessem C."/>
            <person name="Michoud G."/>
            <person name="Gaiarsa S."/>
            <person name="Borin S."/>
            <person name="Daffonchio D."/>
        </authorList>
    </citation>
    <scope>NUCLEOTIDE SEQUENCE [LARGE SCALE GENOMIC DNA]</scope>
    <source>
        <strain evidence="2 3">E3</strain>
    </source>
</reference>
<gene>
    <name evidence="2" type="ORF">PIL02S_03365</name>
</gene>
<dbReference type="Proteomes" id="UP000247459">
    <property type="component" value="Unassembled WGS sequence"/>
</dbReference>
<sequence>MIYDVAKGQRFKHYKGGTYKFLCFATHTEQEQGLVVYTDENSQVWARPVDMFFGYTDDGTKRFVEINEWEEYE</sequence>
<comment type="caution">
    <text evidence="2">The sequence shown here is derived from an EMBL/GenBank/DDBJ whole genome shotgun (WGS) entry which is preliminary data.</text>
</comment>
<evidence type="ECO:0000259" key="1">
    <source>
        <dbReference type="Pfam" id="PF07866"/>
    </source>
</evidence>
<protein>
    <recommendedName>
        <fullName evidence="1">DUF1653 domain-containing protein</fullName>
    </recommendedName>
</protein>
<evidence type="ECO:0000313" key="2">
    <source>
        <dbReference type="EMBL" id="PYY28219.1"/>
    </source>
</evidence>
<feature type="domain" description="DUF1653" evidence="1">
    <location>
        <begin position="10"/>
        <end position="63"/>
    </location>
</feature>
<dbReference type="Gene3D" id="2.30.30.320">
    <property type="entry name" value="DUF1653-like domain"/>
    <property type="match status" value="1"/>
</dbReference>
<dbReference type="InterPro" id="IPR037135">
    <property type="entry name" value="DUF1653-like_dom_sf"/>
</dbReference>
<dbReference type="OrthoDB" id="371169at2"/>
<proteinExistence type="predicted"/>
<dbReference type="RefSeq" id="WP_110759763.1">
    <property type="nucleotide sequence ID" value="NZ_PRLG01000020.1"/>
</dbReference>